<feature type="transmembrane region" description="Helical" evidence="1">
    <location>
        <begin position="75"/>
        <end position="93"/>
    </location>
</feature>
<sequence length="241" mass="27496">MSYTFWGLVNSLFILLSLYGVYLQLKKIRQRKARRHSPGTVTQVLSIRQFVVSFLAYLSFYIYGYSIEPFNHFIVWPRLIAASLVLAVLYHIWHDRRNRPARTGLITAIIFYVLAMAGFAASLLVDSWHFFDHSKNISGALILFVTLFLAYGYYAQIRLILLNGATGAVELKMSQMILLMDISTIAFALSMGLATGWPLLLLASVSGITKIIILCLFRWVRVSESARLRREQPANPAWQRL</sequence>
<feature type="transmembrane region" description="Helical" evidence="1">
    <location>
        <begin position="200"/>
        <end position="220"/>
    </location>
</feature>
<proteinExistence type="predicted"/>
<organism evidence="2 3">
    <name type="scientific">Thalassomonas actiniarum</name>
    <dbReference type="NCBI Taxonomy" id="485447"/>
    <lineage>
        <taxon>Bacteria</taxon>
        <taxon>Pseudomonadati</taxon>
        <taxon>Pseudomonadota</taxon>
        <taxon>Gammaproteobacteria</taxon>
        <taxon>Alteromonadales</taxon>
        <taxon>Colwelliaceae</taxon>
        <taxon>Thalassomonas</taxon>
    </lineage>
</organism>
<evidence type="ECO:0000313" key="3">
    <source>
        <dbReference type="Proteomes" id="UP000032568"/>
    </source>
</evidence>
<reference evidence="2 3" key="1">
    <citation type="journal article" date="2015" name="Genome Announc.">
        <title>Draft Genome Sequences of Marine Isolates of Thalassomonas viridans and Thalassomonas actiniarum.</title>
        <authorList>
            <person name="Olonade I."/>
            <person name="van Zyl L.J."/>
            <person name="Trindade M."/>
        </authorList>
    </citation>
    <scope>NUCLEOTIDE SEQUENCE [LARGE SCALE GENOMIC DNA]</scope>
    <source>
        <strain evidence="2 3">A5K-106</strain>
    </source>
</reference>
<feature type="transmembrane region" description="Helical" evidence="1">
    <location>
        <begin position="6"/>
        <end position="25"/>
    </location>
</feature>
<feature type="transmembrane region" description="Helical" evidence="1">
    <location>
        <begin position="45"/>
        <end position="63"/>
    </location>
</feature>
<evidence type="ECO:0000256" key="1">
    <source>
        <dbReference type="SAM" id="Phobius"/>
    </source>
</evidence>
<gene>
    <name evidence="2" type="ORF">SG35_008845</name>
</gene>
<dbReference type="RefSeq" id="WP_044830876.1">
    <property type="nucleotide sequence ID" value="NZ_CP059735.1"/>
</dbReference>
<accession>A0AAF0C308</accession>
<dbReference type="EMBL" id="CP059735">
    <property type="protein sequence ID" value="WDE00717.1"/>
    <property type="molecule type" value="Genomic_DNA"/>
</dbReference>
<keyword evidence="1" id="KW-0812">Transmembrane</keyword>
<dbReference type="KEGG" id="tact:SG35_008845"/>
<keyword evidence="1" id="KW-1133">Transmembrane helix</keyword>
<evidence type="ECO:0000313" key="2">
    <source>
        <dbReference type="EMBL" id="WDE00717.1"/>
    </source>
</evidence>
<name>A0AAF0C308_9GAMM</name>
<feature type="transmembrane region" description="Helical" evidence="1">
    <location>
        <begin position="105"/>
        <end position="125"/>
    </location>
</feature>
<feature type="transmembrane region" description="Helical" evidence="1">
    <location>
        <begin position="176"/>
        <end position="194"/>
    </location>
</feature>
<keyword evidence="3" id="KW-1185">Reference proteome</keyword>
<feature type="transmembrane region" description="Helical" evidence="1">
    <location>
        <begin position="137"/>
        <end position="155"/>
    </location>
</feature>
<reference evidence="2 3" key="2">
    <citation type="journal article" date="2022" name="Mar. Drugs">
        <title>Bioassay-Guided Fractionation Leads to the Detection of Cholic Acid Generated by the Rare Thalassomonas sp.</title>
        <authorList>
            <person name="Pheiffer F."/>
            <person name="Schneider Y.K."/>
            <person name="Hansen E.H."/>
            <person name="Andersen J.H."/>
            <person name="Isaksson J."/>
            <person name="Busche T."/>
            <person name="R C."/>
            <person name="Kalinowski J."/>
            <person name="Zyl L.V."/>
            <person name="Trindade M."/>
        </authorList>
    </citation>
    <scope>NUCLEOTIDE SEQUENCE [LARGE SCALE GENOMIC DNA]</scope>
    <source>
        <strain evidence="2 3">A5K-106</strain>
    </source>
</reference>
<dbReference type="Proteomes" id="UP000032568">
    <property type="component" value="Chromosome"/>
</dbReference>
<protein>
    <submittedName>
        <fullName evidence="2">Uncharacterized protein</fullName>
    </submittedName>
</protein>
<dbReference type="AlphaFoldDB" id="A0AAF0C308"/>
<keyword evidence="1" id="KW-0472">Membrane</keyword>